<dbReference type="Pfam" id="PF00459">
    <property type="entry name" value="Inositol_P"/>
    <property type="match status" value="1"/>
</dbReference>
<dbReference type="PRINTS" id="PR00377">
    <property type="entry name" value="IMPHPHTASES"/>
</dbReference>
<dbReference type="InterPro" id="IPR000760">
    <property type="entry name" value="Inositol_monophosphatase-like"/>
</dbReference>
<proteinExistence type="predicted"/>
<dbReference type="PANTHER" id="PTHR20854:SF4">
    <property type="entry name" value="INOSITOL-1-MONOPHOSPHATASE-RELATED"/>
    <property type="match status" value="1"/>
</dbReference>
<keyword evidence="2" id="KW-0378">Hydrolase</keyword>
<feature type="binding site" evidence="4">
    <location>
        <position position="209"/>
    </location>
    <ligand>
        <name>Mg(2+)</name>
        <dbReference type="ChEBI" id="CHEBI:18420"/>
        <label>1</label>
        <note>catalytic</note>
    </ligand>
</feature>
<protein>
    <submittedName>
        <fullName evidence="5">Fructose-1,6-bisphosphatase/inositol monophosphatase family enzyme</fullName>
    </submittedName>
</protein>
<feature type="binding site" evidence="4">
    <location>
        <position position="69"/>
    </location>
    <ligand>
        <name>Mg(2+)</name>
        <dbReference type="ChEBI" id="CHEBI:18420"/>
        <label>1</label>
        <note>catalytic</note>
    </ligand>
</feature>
<dbReference type="GO" id="GO:0007165">
    <property type="term" value="P:signal transduction"/>
    <property type="evidence" value="ECO:0007669"/>
    <property type="project" value="TreeGrafter"/>
</dbReference>
<dbReference type="EMBL" id="QTUA01000001">
    <property type="protein sequence ID" value="REF30103.1"/>
    <property type="molecule type" value="Genomic_DNA"/>
</dbReference>
<keyword evidence="3 4" id="KW-0460">Magnesium</keyword>
<keyword evidence="1 4" id="KW-0479">Metal-binding</keyword>
<evidence type="ECO:0000256" key="4">
    <source>
        <dbReference type="PIRSR" id="PIRSR600760-2"/>
    </source>
</evidence>
<evidence type="ECO:0000256" key="3">
    <source>
        <dbReference type="ARBA" id="ARBA00022842"/>
    </source>
</evidence>
<feature type="binding site" evidence="4">
    <location>
        <position position="92"/>
    </location>
    <ligand>
        <name>Mg(2+)</name>
        <dbReference type="ChEBI" id="CHEBI:18420"/>
        <label>1</label>
        <note>catalytic</note>
    </ligand>
</feature>
<dbReference type="PANTHER" id="PTHR20854">
    <property type="entry name" value="INOSITOL MONOPHOSPHATASE"/>
    <property type="match status" value="1"/>
</dbReference>
<accession>A0A3D9UNU8</accession>
<dbReference type="GO" id="GO:0008934">
    <property type="term" value="F:inositol monophosphate 1-phosphatase activity"/>
    <property type="evidence" value="ECO:0007669"/>
    <property type="project" value="TreeGrafter"/>
</dbReference>
<dbReference type="GO" id="GO:0046872">
    <property type="term" value="F:metal ion binding"/>
    <property type="evidence" value="ECO:0007669"/>
    <property type="project" value="UniProtKB-KW"/>
</dbReference>
<dbReference type="SUPFAM" id="SSF56655">
    <property type="entry name" value="Carbohydrate phosphatase"/>
    <property type="match status" value="1"/>
</dbReference>
<dbReference type="Proteomes" id="UP000256253">
    <property type="component" value="Unassembled WGS sequence"/>
</dbReference>
<sequence>MDGVDNDQLLALLQEVAAEIVTPRFRSLAAHEVMEKNPGDLVTVADRESELAIAARLQDAYPDALIVGEEAVSADPSILQKTADADHWFTVDPIDGTKNFVNGSPDHALMVAEMHGSQVVRGVIWQPEYKTAYVAERGAGAFRNGDRLQPIARAQDSLSGHTSRRSLLNERIGDLPPLALSWVCCGVDYPHLALGDADFLLYGGSMPWDHAPGSLLLTETGGVVGYADGFDYDPTSLQTPLLAAGDDETFARVRRALADDSAFSA</sequence>
<evidence type="ECO:0000256" key="2">
    <source>
        <dbReference type="ARBA" id="ARBA00022801"/>
    </source>
</evidence>
<dbReference type="PROSITE" id="PS00629">
    <property type="entry name" value="IMP_1"/>
    <property type="match status" value="1"/>
</dbReference>
<comment type="cofactor">
    <cofactor evidence="4">
        <name>Mg(2+)</name>
        <dbReference type="ChEBI" id="CHEBI:18420"/>
    </cofactor>
</comment>
<name>A0A3D9UNU8_9MICO</name>
<organism evidence="5 6">
    <name type="scientific">Calidifontibacter indicus</name>
    <dbReference type="NCBI Taxonomy" id="419650"/>
    <lineage>
        <taxon>Bacteria</taxon>
        <taxon>Bacillati</taxon>
        <taxon>Actinomycetota</taxon>
        <taxon>Actinomycetes</taxon>
        <taxon>Micrococcales</taxon>
        <taxon>Dermacoccaceae</taxon>
        <taxon>Calidifontibacter</taxon>
    </lineage>
</organism>
<gene>
    <name evidence="5" type="ORF">DFJ65_1096</name>
</gene>
<reference evidence="5 6" key="1">
    <citation type="submission" date="2018-08" db="EMBL/GenBank/DDBJ databases">
        <title>Sequencing the genomes of 1000 actinobacteria strains.</title>
        <authorList>
            <person name="Klenk H.-P."/>
        </authorList>
    </citation>
    <scope>NUCLEOTIDE SEQUENCE [LARGE SCALE GENOMIC DNA]</scope>
    <source>
        <strain evidence="5 6">DSM 22967</strain>
    </source>
</reference>
<dbReference type="Gene3D" id="3.40.190.80">
    <property type="match status" value="1"/>
</dbReference>
<dbReference type="RefSeq" id="WP_245950026.1">
    <property type="nucleotide sequence ID" value="NZ_QTUA01000001.1"/>
</dbReference>
<evidence type="ECO:0000313" key="6">
    <source>
        <dbReference type="Proteomes" id="UP000256253"/>
    </source>
</evidence>
<evidence type="ECO:0000313" key="5">
    <source>
        <dbReference type="EMBL" id="REF30103.1"/>
    </source>
</evidence>
<dbReference type="GO" id="GO:0006020">
    <property type="term" value="P:inositol metabolic process"/>
    <property type="evidence" value="ECO:0007669"/>
    <property type="project" value="TreeGrafter"/>
</dbReference>
<evidence type="ECO:0000256" key="1">
    <source>
        <dbReference type="ARBA" id="ARBA00022723"/>
    </source>
</evidence>
<feature type="binding site" evidence="4">
    <location>
        <position position="94"/>
    </location>
    <ligand>
        <name>Mg(2+)</name>
        <dbReference type="ChEBI" id="CHEBI:18420"/>
        <label>1</label>
        <note>catalytic</note>
    </ligand>
</feature>
<comment type="caution">
    <text evidence="5">The sequence shown here is derived from an EMBL/GenBank/DDBJ whole genome shotgun (WGS) entry which is preliminary data.</text>
</comment>
<dbReference type="InterPro" id="IPR020583">
    <property type="entry name" value="Inositol_monoP_metal-BS"/>
</dbReference>
<dbReference type="AlphaFoldDB" id="A0A3D9UNU8"/>
<keyword evidence="6" id="KW-1185">Reference proteome</keyword>
<dbReference type="Gene3D" id="3.30.540.10">
    <property type="entry name" value="Fructose-1,6-Bisphosphatase, subunit A, domain 1"/>
    <property type="match status" value="1"/>
</dbReference>
<feature type="binding site" evidence="4">
    <location>
        <position position="95"/>
    </location>
    <ligand>
        <name>Mg(2+)</name>
        <dbReference type="ChEBI" id="CHEBI:18420"/>
        <label>1</label>
        <note>catalytic</note>
    </ligand>
</feature>